<comment type="domain">
    <text evidence="2">A Gly-cisPro motif from one monomer fits into the active site of the other monomer to allow specific chiral rejection of L-amino acids.</text>
</comment>
<keyword evidence="2" id="KW-0694">RNA-binding</keyword>
<dbReference type="OrthoDB" id="9801395at2"/>
<organism evidence="3 4">
    <name type="scientific">Pseudothermotoga hypogea DSM 11164 = NBRC 106472</name>
    <dbReference type="NCBI Taxonomy" id="1123384"/>
    <lineage>
        <taxon>Bacteria</taxon>
        <taxon>Thermotogati</taxon>
        <taxon>Thermotogota</taxon>
        <taxon>Thermotogae</taxon>
        <taxon>Thermotogales</taxon>
        <taxon>Thermotogaceae</taxon>
        <taxon>Pseudothermotoga</taxon>
    </lineage>
</organism>
<protein>
    <recommendedName>
        <fullName evidence="2">D-aminoacyl-tRNA deacylase</fullName>
        <shortName evidence="2">DTD</shortName>
        <ecNumber evidence="2">3.1.1.96</ecNumber>
    </recommendedName>
    <alternativeName>
        <fullName evidence="2">Gly-tRNA(Ala) deacylase</fullName>
        <ecNumber evidence="2">3.1.1.-</ecNumber>
    </alternativeName>
</protein>
<dbReference type="PATRIC" id="fig|1123384.7.peg.1563"/>
<dbReference type="EC" id="3.1.1.-" evidence="2"/>
<accession>A0A0X1KS38</accession>
<comment type="function">
    <text evidence="2">An aminoacyl-tRNA editing enzyme that deacylates mischarged D-aminoacyl-tRNAs. Also deacylates mischarged glycyl-tRNA(Ala), protecting cells against glycine mischarging by AlaRS. Acts via tRNA-based rather than protein-based catalysis; rejects L-amino acids rather than detecting D-amino acids in the active site. By recycling D-aminoacyl-tRNA to D-amino acids and free tRNA molecules, this enzyme counteracts the toxicity associated with the formation of D-aminoacyl-tRNA entities in vivo and helps enforce protein L-homochirality.</text>
</comment>
<dbReference type="FunFam" id="3.50.80.10:FF:000001">
    <property type="entry name" value="D-aminoacyl-tRNA deacylase"/>
    <property type="match status" value="1"/>
</dbReference>
<dbReference type="PaxDb" id="1123384-AJ81_07795"/>
<dbReference type="STRING" id="1123384.AJ81_07795"/>
<dbReference type="InterPro" id="IPR003732">
    <property type="entry name" value="Daa-tRNA_deacyls_DTD"/>
</dbReference>
<comment type="similarity">
    <text evidence="1 2">Belongs to the DTD family.</text>
</comment>
<dbReference type="InterPro" id="IPR023509">
    <property type="entry name" value="DTD-like_sf"/>
</dbReference>
<keyword evidence="2" id="KW-0378">Hydrolase</keyword>
<dbReference type="HAMAP" id="MF_00518">
    <property type="entry name" value="Deacylase_Dtd"/>
    <property type="match status" value="1"/>
</dbReference>
<dbReference type="EMBL" id="CP007141">
    <property type="protein sequence ID" value="AJC74092.1"/>
    <property type="molecule type" value="Genomic_DNA"/>
</dbReference>
<dbReference type="GO" id="GO:0005737">
    <property type="term" value="C:cytoplasm"/>
    <property type="evidence" value="ECO:0007669"/>
    <property type="project" value="UniProtKB-SubCell"/>
</dbReference>
<dbReference type="CDD" id="cd00563">
    <property type="entry name" value="Dtyr_deacylase"/>
    <property type="match status" value="1"/>
</dbReference>
<dbReference type="Proteomes" id="UP000077469">
    <property type="component" value="Chromosome"/>
</dbReference>
<dbReference type="EC" id="3.1.1.96" evidence="2"/>
<comment type="catalytic activity">
    <reaction evidence="2">
        <text>a D-aminoacyl-tRNA + H2O = a tRNA + a D-alpha-amino acid + H(+)</text>
        <dbReference type="Rhea" id="RHEA:13953"/>
        <dbReference type="Rhea" id="RHEA-COMP:10123"/>
        <dbReference type="Rhea" id="RHEA-COMP:10124"/>
        <dbReference type="ChEBI" id="CHEBI:15377"/>
        <dbReference type="ChEBI" id="CHEBI:15378"/>
        <dbReference type="ChEBI" id="CHEBI:59871"/>
        <dbReference type="ChEBI" id="CHEBI:78442"/>
        <dbReference type="ChEBI" id="CHEBI:79333"/>
        <dbReference type="EC" id="3.1.1.96"/>
    </reaction>
</comment>
<evidence type="ECO:0000313" key="4">
    <source>
        <dbReference type="Proteomes" id="UP000077469"/>
    </source>
</evidence>
<comment type="catalytic activity">
    <reaction evidence="2">
        <text>glycyl-tRNA(Ala) + H2O = tRNA(Ala) + glycine + H(+)</text>
        <dbReference type="Rhea" id="RHEA:53744"/>
        <dbReference type="Rhea" id="RHEA-COMP:9657"/>
        <dbReference type="Rhea" id="RHEA-COMP:13640"/>
        <dbReference type="ChEBI" id="CHEBI:15377"/>
        <dbReference type="ChEBI" id="CHEBI:15378"/>
        <dbReference type="ChEBI" id="CHEBI:57305"/>
        <dbReference type="ChEBI" id="CHEBI:78442"/>
        <dbReference type="ChEBI" id="CHEBI:78522"/>
    </reaction>
</comment>
<dbReference type="GO" id="GO:0019478">
    <property type="term" value="P:D-amino acid catabolic process"/>
    <property type="evidence" value="ECO:0007669"/>
    <property type="project" value="UniProtKB-UniRule"/>
</dbReference>
<keyword evidence="4" id="KW-1185">Reference proteome</keyword>
<evidence type="ECO:0000256" key="1">
    <source>
        <dbReference type="ARBA" id="ARBA00009673"/>
    </source>
</evidence>
<dbReference type="SUPFAM" id="SSF69500">
    <property type="entry name" value="DTD-like"/>
    <property type="match status" value="1"/>
</dbReference>
<dbReference type="KEGG" id="phy:AJ81_07795"/>
<reference evidence="3 4" key="1">
    <citation type="submission" date="2014-01" db="EMBL/GenBank/DDBJ databases">
        <title>Genome sequencing of Thermotog hypogea.</title>
        <authorList>
            <person name="Zhang X."/>
            <person name="Alvare G."/>
            <person name="Fristensky B."/>
            <person name="Chen L."/>
            <person name="Suen T."/>
            <person name="Chen Q."/>
            <person name="Ma K."/>
        </authorList>
    </citation>
    <scope>NUCLEOTIDE SEQUENCE [LARGE SCALE GENOMIC DNA]</scope>
    <source>
        <strain evidence="3 4">DSM 11164</strain>
    </source>
</reference>
<comment type="subunit">
    <text evidence="2">Homodimer.</text>
</comment>
<dbReference type="GO" id="GO:0106026">
    <property type="term" value="F:Gly-tRNA(Ala) deacylase activity"/>
    <property type="evidence" value="ECO:0007669"/>
    <property type="project" value="UniProtKB-UniRule"/>
</dbReference>
<comment type="subcellular location">
    <subcellularLocation>
        <location evidence="2">Cytoplasm</location>
    </subcellularLocation>
</comment>
<dbReference type="GO" id="GO:0000049">
    <property type="term" value="F:tRNA binding"/>
    <property type="evidence" value="ECO:0007669"/>
    <property type="project" value="UniProtKB-UniRule"/>
</dbReference>
<sequence>MRAVVQRVHRASVTVDGELVGRIEKGLLVYLGVGKNDTEKDVDWMCEKIANLRVFEDENGKMNLSLLQVNGELLVISQFTLYGDCRRGRRPSFDEAAPPEMGEKFYELFVEKMRGQVRKVEKGIFGAHMEIESINDGPVTILLDSERRF</sequence>
<dbReference type="Pfam" id="PF02580">
    <property type="entry name" value="Tyr_Deacylase"/>
    <property type="match status" value="1"/>
</dbReference>
<keyword evidence="2" id="KW-0963">Cytoplasm</keyword>
<dbReference type="AlphaFoldDB" id="A0A0X1KS38"/>
<evidence type="ECO:0000313" key="3">
    <source>
        <dbReference type="EMBL" id="AJC74092.1"/>
    </source>
</evidence>
<evidence type="ECO:0000256" key="2">
    <source>
        <dbReference type="HAMAP-Rule" id="MF_00518"/>
    </source>
</evidence>
<dbReference type="GO" id="GO:0051500">
    <property type="term" value="F:D-tyrosyl-tRNA(Tyr) deacylase activity"/>
    <property type="evidence" value="ECO:0007669"/>
    <property type="project" value="TreeGrafter"/>
</dbReference>
<proteinExistence type="inferred from homology"/>
<gene>
    <name evidence="2" type="primary">dtd</name>
    <name evidence="3" type="ORF">AJ81_07795</name>
</gene>
<keyword evidence="2" id="KW-0820">tRNA-binding</keyword>
<dbReference type="Gene3D" id="3.50.80.10">
    <property type="entry name" value="D-tyrosyl-tRNA(Tyr) deacylase"/>
    <property type="match status" value="1"/>
</dbReference>
<feature type="short sequence motif" description="Gly-cisPro motif, important for rejection of L-amino acids" evidence="2">
    <location>
        <begin position="137"/>
        <end position="138"/>
    </location>
</feature>
<dbReference type="GO" id="GO:0043908">
    <property type="term" value="F:Ser(Gly)-tRNA(Ala) hydrolase activity"/>
    <property type="evidence" value="ECO:0007669"/>
    <property type="project" value="UniProtKB-UniRule"/>
</dbReference>
<dbReference type="RefSeq" id="WP_031504148.1">
    <property type="nucleotide sequence ID" value="NC_022795.1"/>
</dbReference>
<dbReference type="PANTHER" id="PTHR10472">
    <property type="entry name" value="D-TYROSYL-TRNA TYR DEACYLASE"/>
    <property type="match status" value="1"/>
</dbReference>
<name>A0A0X1KS38_9THEM</name>
<dbReference type="PANTHER" id="PTHR10472:SF5">
    <property type="entry name" value="D-AMINOACYL-TRNA DEACYLASE 1"/>
    <property type="match status" value="1"/>
</dbReference>
<dbReference type="NCBIfam" id="TIGR00256">
    <property type="entry name" value="D-aminoacyl-tRNA deacylase"/>
    <property type="match status" value="1"/>
</dbReference>